<evidence type="ECO:0000259" key="2">
    <source>
        <dbReference type="Pfam" id="PF07786"/>
    </source>
</evidence>
<feature type="transmembrane region" description="Helical" evidence="1">
    <location>
        <begin position="182"/>
        <end position="202"/>
    </location>
</feature>
<dbReference type="Proteomes" id="UP001056201">
    <property type="component" value="Chromosome 2"/>
</dbReference>
<dbReference type="Pfam" id="PF07786">
    <property type="entry name" value="HGSNAT_cat"/>
    <property type="match status" value="1"/>
</dbReference>
<accession>A0ABY4SG15</accession>
<evidence type="ECO:0000313" key="3">
    <source>
        <dbReference type="EMBL" id="URI11439.1"/>
    </source>
</evidence>
<feature type="transmembrane region" description="Helical" evidence="1">
    <location>
        <begin position="141"/>
        <end position="162"/>
    </location>
</feature>
<feature type="transmembrane region" description="Helical" evidence="1">
    <location>
        <begin position="110"/>
        <end position="129"/>
    </location>
</feature>
<name>A0ABY4SG15_AQUTE</name>
<keyword evidence="1" id="KW-0472">Membrane</keyword>
<feature type="domain" description="Heparan-alpha-glucosaminide N-acetyltransferase catalytic" evidence="2">
    <location>
        <begin position="10"/>
        <end position="237"/>
    </location>
</feature>
<dbReference type="RefSeq" id="WP_250199634.1">
    <property type="nucleotide sequence ID" value="NZ_CP097636.1"/>
</dbReference>
<dbReference type="EMBL" id="CP097636">
    <property type="protein sequence ID" value="URI11439.1"/>
    <property type="molecule type" value="Genomic_DNA"/>
</dbReference>
<keyword evidence="4" id="KW-1185">Reference proteome</keyword>
<organism evidence="3 4">
    <name type="scientific">Aquincola tertiaricarbonis</name>
    <dbReference type="NCBI Taxonomy" id="391953"/>
    <lineage>
        <taxon>Bacteria</taxon>
        <taxon>Pseudomonadati</taxon>
        <taxon>Pseudomonadota</taxon>
        <taxon>Betaproteobacteria</taxon>
        <taxon>Burkholderiales</taxon>
        <taxon>Sphaerotilaceae</taxon>
        <taxon>Aquincola</taxon>
    </lineage>
</organism>
<evidence type="ECO:0000256" key="1">
    <source>
        <dbReference type="SAM" id="Phobius"/>
    </source>
</evidence>
<gene>
    <name evidence="3" type="ORF">MW290_21080</name>
</gene>
<feature type="transmembrane region" description="Helical" evidence="1">
    <location>
        <begin position="87"/>
        <end position="104"/>
    </location>
</feature>
<keyword evidence="1" id="KW-0812">Transmembrane</keyword>
<dbReference type="InterPro" id="IPR012429">
    <property type="entry name" value="HGSNAT_cat"/>
</dbReference>
<sequence>MSTLPVTAPRFERLDALRGAAMVWMMGFHLCFDLQQFRLIAPQNFYEDPFWTVQRSLIVSLFLLCAGAGQAVALVQAQPAGRFWRRWAQVLVCALLVSAGSAWMFPRSWISFGVLHGMAVMLLLVRFGLPRRVLGRGGTPLLLLGVGAVLVALPLGVQHPFFDSRWTNWVGLVTRKPATEDYVPLLPWLGVMLWGLAVMLWAMGRRAAWLALPVPPALRPLVLLGRWPLTVYMLHQPLFIGVLTFFTRA</sequence>
<protein>
    <submittedName>
        <fullName evidence="3">DUF1624 domain-containing protein</fullName>
    </submittedName>
</protein>
<proteinExistence type="predicted"/>
<feature type="transmembrane region" description="Helical" evidence="1">
    <location>
        <begin position="57"/>
        <end position="75"/>
    </location>
</feature>
<evidence type="ECO:0000313" key="4">
    <source>
        <dbReference type="Proteomes" id="UP001056201"/>
    </source>
</evidence>
<keyword evidence="1" id="KW-1133">Transmembrane helix</keyword>
<reference evidence="3" key="1">
    <citation type="submission" date="2022-05" db="EMBL/GenBank/DDBJ databases">
        <title>An RpoN-dependent PEP-CTERM gene is involved in floc formation of an Aquincola tertiaricarbonis strain.</title>
        <authorList>
            <person name="Qiu D."/>
            <person name="Xia M."/>
        </authorList>
    </citation>
    <scope>NUCLEOTIDE SEQUENCE</scope>
    <source>
        <strain evidence="3">RN12</strain>
    </source>
</reference>